<dbReference type="PANTHER" id="PTHR23416:SF23">
    <property type="entry name" value="ACETYLTRANSFERASE C18B11.09C-RELATED"/>
    <property type="match status" value="1"/>
</dbReference>
<dbReference type="InterPro" id="IPR018357">
    <property type="entry name" value="Hexapep_transf_CS"/>
</dbReference>
<evidence type="ECO:0000313" key="4">
    <source>
        <dbReference type="EMBL" id="SEI81187.1"/>
    </source>
</evidence>
<reference evidence="4 5" key="1">
    <citation type="submission" date="2016-10" db="EMBL/GenBank/DDBJ databases">
        <authorList>
            <person name="de Groot N.N."/>
        </authorList>
    </citation>
    <scope>NUCLEOTIDE SEQUENCE [LARGE SCALE GENOMIC DNA]</scope>
    <source>
        <strain evidence="4 5">DSM 22187</strain>
    </source>
</reference>
<organism evidence="4 5">
    <name type="scientific">Halohasta litchfieldiae</name>
    <dbReference type="NCBI Taxonomy" id="1073996"/>
    <lineage>
        <taxon>Archaea</taxon>
        <taxon>Methanobacteriati</taxon>
        <taxon>Methanobacteriota</taxon>
        <taxon>Stenosarchaea group</taxon>
        <taxon>Halobacteria</taxon>
        <taxon>Halobacteriales</taxon>
        <taxon>Haloferacaceae</taxon>
        <taxon>Halohasta</taxon>
    </lineage>
</organism>
<evidence type="ECO:0000256" key="2">
    <source>
        <dbReference type="ARBA" id="ARBA00022679"/>
    </source>
</evidence>
<evidence type="ECO:0000256" key="1">
    <source>
        <dbReference type="ARBA" id="ARBA00007274"/>
    </source>
</evidence>
<dbReference type="EMBL" id="FNYR01000008">
    <property type="protein sequence ID" value="SEI81187.1"/>
    <property type="molecule type" value="Genomic_DNA"/>
</dbReference>
<evidence type="ECO:0000313" key="5">
    <source>
        <dbReference type="Proteomes" id="UP000198888"/>
    </source>
</evidence>
<dbReference type="SUPFAM" id="SSF51161">
    <property type="entry name" value="Trimeric LpxA-like enzymes"/>
    <property type="match status" value="1"/>
</dbReference>
<dbReference type="Pfam" id="PF14602">
    <property type="entry name" value="Hexapep_2"/>
    <property type="match status" value="1"/>
</dbReference>
<comment type="similarity">
    <text evidence="1">Belongs to the transferase hexapeptide repeat family.</text>
</comment>
<dbReference type="STRING" id="1073996.SAMN05444271_108133"/>
<dbReference type="PROSITE" id="PS00101">
    <property type="entry name" value="HEXAPEP_TRANSFERASES"/>
    <property type="match status" value="1"/>
</dbReference>
<keyword evidence="2 4" id="KW-0808">Transferase</keyword>
<dbReference type="PANTHER" id="PTHR23416">
    <property type="entry name" value="SIALIC ACID SYNTHASE-RELATED"/>
    <property type="match status" value="1"/>
</dbReference>
<keyword evidence="5" id="KW-1185">Reference proteome</keyword>
<feature type="domain" description="Maltose/galactoside acetyltransferase" evidence="3">
    <location>
        <begin position="1"/>
        <end position="52"/>
    </location>
</feature>
<dbReference type="InterPro" id="IPR001451">
    <property type="entry name" value="Hexapep"/>
</dbReference>
<dbReference type="CDD" id="cd03357">
    <property type="entry name" value="LbH_MAT_GAT"/>
    <property type="match status" value="1"/>
</dbReference>
<dbReference type="Proteomes" id="UP000198888">
    <property type="component" value="Unassembled WGS sequence"/>
</dbReference>
<dbReference type="Pfam" id="PF12464">
    <property type="entry name" value="Mac"/>
    <property type="match status" value="1"/>
</dbReference>
<dbReference type="InterPro" id="IPR011004">
    <property type="entry name" value="Trimer_LpxA-like_sf"/>
</dbReference>
<accession>A0A1H6TVB6</accession>
<dbReference type="InterPro" id="IPR024688">
    <property type="entry name" value="Mac_dom"/>
</dbReference>
<name>A0A1H6TVB6_9EURY</name>
<dbReference type="GO" id="GO:0005829">
    <property type="term" value="C:cytosol"/>
    <property type="evidence" value="ECO:0007669"/>
    <property type="project" value="TreeGrafter"/>
</dbReference>
<dbReference type="AlphaFoldDB" id="A0A1H6TVB6"/>
<dbReference type="SMART" id="SM01266">
    <property type="entry name" value="Mac"/>
    <property type="match status" value="1"/>
</dbReference>
<gene>
    <name evidence="4" type="ORF">SAMN05444271_108133</name>
</gene>
<dbReference type="InterPro" id="IPR051159">
    <property type="entry name" value="Hexapeptide_acetyltransf"/>
</dbReference>
<dbReference type="FunFam" id="2.160.10.10:FF:000008">
    <property type="entry name" value="Maltose O-acetyltransferase"/>
    <property type="match status" value="1"/>
</dbReference>
<dbReference type="Gene3D" id="2.160.10.10">
    <property type="entry name" value="Hexapeptide repeat proteins"/>
    <property type="match status" value="1"/>
</dbReference>
<evidence type="ECO:0000259" key="3">
    <source>
        <dbReference type="SMART" id="SM01266"/>
    </source>
</evidence>
<dbReference type="GO" id="GO:0008374">
    <property type="term" value="F:O-acyltransferase activity"/>
    <property type="evidence" value="ECO:0007669"/>
    <property type="project" value="TreeGrafter"/>
</dbReference>
<dbReference type="GO" id="GO:0016407">
    <property type="term" value="F:acetyltransferase activity"/>
    <property type="evidence" value="ECO:0007669"/>
    <property type="project" value="InterPro"/>
</dbReference>
<sequence length="181" mass="19227">MRSGALYDPTAPELVADRTAARDLTRRYNQTSTDEASRRQDLLESLFGSLGESCTVEPPFRCDYGDNIHVDEGFYANFDCVILDVCPVEIGRNCKLGPSVHIYTATHPLDPDERAGGLEYGKPVSIGDDVWIGGNATINPGVTVGDGSVIASGTVVTEDVPKGVVVGGNPATIIKDVDAND</sequence>
<proteinExistence type="inferred from homology"/>
<protein>
    <submittedName>
        <fullName evidence="4">Maltose O-acetyltransferase</fullName>
    </submittedName>
</protein>